<evidence type="ECO:0008006" key="5">
    <source>
        <dbReference type="Google" id="ProtNLM"/>
    </source>
</evidence>
<keyword evidence="2" id="KW-0812">Transmembrane</keyword>
<evidence type="ECO:0000256" key="2">
    <source>
        <dbReference type="SAM" id="Phobius"/>
    </source>
</evidence>
<keyword evidence="4" id="KW-1185">Reference proteome</keyword>
<protein>
    <recommendedName>
        <fullName evidence="5">Transposase IS4-like domain-containing protein</fullName>
    </recommendedName>
</protein>
<evidence type="ECO:0000256" key="1">
    <source>
        <dbReference type="SAM" id="MobiDB-lite"/>
    </source>
</evidence>
<organism evidence="3 4">
    <name type="scientific">Candidatus Mycobacterium methanotrophicum</name>
    <dbReference type="NCBI Taxonomy" id="2943498"/>
    <lineage>
        <taxon>Bacteria</taxon>
        <taxon>Bacillati</taxon>
        <taxon>Actinomycetota</taxon>
        <taxon>Actinomycetes</taxon>
        <taxon>Mycobacteriales</taxon>
        <taxon>Mycobacteriaceae</taxon>
        <taxon>Mycobacterium</taxon>
    </lineage>
</organism>
<name>A0ABY4QI90_9MYCO</name>
<evidence type="ECO:0000313" key="4">
    <source>
        <dbReference type="Proteomes" id="UP001056610"/>
    </source>
</evidence>
<feature type="region of interest" description="Disordered" evidence="1">
    <location>
        <begin position="1"/>
        <end position="48"/>
    </location>
</feature>
<sequence>MTPCFGAGAKRSTTRFGPATAPRKDRPNSAAATGCVGRQPGGDRGTDTAAGTAGIIARYAERWSIEPANAAGKQLLGAGQARNRVQRAVERTVLFGFLIQTLVIIWHILFGYRPDDLTARHSAGPWYDHKAQPAFEDTLAKLRRALIAARFNGIGPAQPDPHKYRDYKLACAAAAA</sequence>
<evidence type="ECO:0000313" key="3">
    <source>
        <dbReference type="EMBL" id="UQX10271.1"/>
    </source>
</evidence>
<feature type="transmembrane region" description="Helical" evidence="2">
    <location>
        <begin position="92"/>
        <end position="112"/>
    </location>
</feature>
<reference evidence="3" key="1">
    <citation type="submission" date="2022-05" db="EMBL/GenBank/DDBJ databases">
        <title>A methanotrophic Mycobacterium dominates a cave microbial ecosystem.</title>
        <authorList>
            <person name="Van Spanning R.J.M."/>
            <person name="Guan Q."/>
            <person name="Melkonian C."/>
            <person name="Gallant J."/>
            <person name="Polerecky L."/>
            <person name="Flot J.-F."/>
            <person name="Brandt B.W."/>
            <person name="Braster M."/>
            <person name="Iturbe Espinoza P."/>
            <person name="Aerts J."/>
            <person name="Meima-Franke M."/>
            <person name="Piersma S.R."/>
            <person name="Bunduc C."/>
            <person name="Ummels R."/>
            <person name="Pain A."/>
            <person name="Fleming E.J."/>
            <person name="van der Wel N."/>
            <person name="Gherman V.D."/>
            <person name="Sarbu S.M."/>
            <person name="Bodelier P.L.E."/>
            <person name="Bitter W."/>
        </authorList>
    </citation>
    <scope>NUCLEOTIDE SEQUENCE</scope>
    <source>
        <strain evidence="3">Sulfur Cave</strain>
    </source>
</reference>
<accession>A0ABY4QI90</accession>
<dbReference type="RefSeq" id="WP_219065535.1">
    <property type="nucleotide sequence ID" value="NZ_CAJUXY010000001.1"/>
</dbReference>
<keyword evidence="2" id="KW-1133">Transmembrane helix</keyword>
<gene>
    <name evidence="3" type="ORF">M5I08_19285</name>
</gene>
<keyword evidence="2" id="KW-0472">Membrane</keyword>
<dbReference type="EMBL" id="CP097320">
    <property type="protein sequence ID" value="UQX10271.1"/>
    <property type="molecule type" value="Genomic_DNA"/>
</dbReference>
<proteinExistence type="predicted"/>
<dbReference type="Proteomes" id="UP001056610">
    <property type="component" value="Chromosome"/>
</dbReference>